<protein>
    <submittedName>
        <fullName evidence="7">DUF1778 domain-containing protein</fullName>
    </submittedName>
</protein>
<name>A0A9E4K6P8_9GAMM</name>
<proteinExistence type="inferred from homology"/>
<keyword evidence="3" id="KW-0805">Transcription regulation</keyword>
<evidence type="ECO:0000256" key="3">
    <source>
        <dbReference type="ARBA" id="ARBA00023015"/>
    </source>
</evidence>
<sequence>MLPQDAPKDTLINMRVHSSTRDFIDKAAKSIGKDRSDFMLEAAYEKAQEILLDRTEFFLDDAQWEKFNRILDNPPKPNKKLLALLATKAPWE</sequence>
<organism evidence="7 8">
    <name type="scientific">Candidatus Thiodiazotropha lotti</name>
    <dbReference type="NCBI Taxonomy" id="2792787"/>
    <lineage>
        <taxon>Bacteria</taxon>
        <taxon>Pseudomonadati</taxon>
        <taxon>Pseudomonadota</taxon>
        <taxon>Gammaproteobacteria</taxon>
        <taxon>Chromatiales</taxon>
        <taxon>Sedimenticolaceae</taxon>
        <taxon>Candidatus Thiodiazotropha</taxon>
    </lineage>
</organism>
<evidence type="ECO:0000313" key="7">
    <source>
        <dbReference type="EMBL" id="MCG7939449.1"/>
    </source>
</evidence>
<dbReference type="PANTHER" id="PTHR35401">
    <property type="entry name" value="COPG FAMILY HELIX-TURN-HELIX PROTEIN-RELATED-RELATED"/>
    <property type="match status" value="1"/>
</dbReference>
<dbReference type="GO" id="GO:0003677">
    <property type="term" value="F:DNA binding"/>
    <property type="evidence" value="ECO:0007669"/>
    <property type="project" value="UniProtKB-KW"/>
</dbReference>
<keyword evidence="2" id="KW-1277">Toxin-antitoxin system</keyword>
<keyword evidence="1" id="KW-0678">Repressor</keyword>
<keyword evidence="5" id="KW-0804">Transcription</keyword>
<gene>
    <name evidence="7" type="ORF">JAZ04_11425</name>
</gene>
<dbReference type="EMBL" id="JAEPDI010000005">
    <property type="protein sequence ID" value="MCG7939449.1"/>
    <property type="molecule type" value="Genomic_DNA"/>
</dbReference>
<dbReference type="Proteomes" id="UP000886687">
    <property type="component" value="Unassembled WGS sequence"/>
</dbReference>
<dbReference type="InterPro" id="IPR014795">
    <property type="entry name" value="TacA_1-like"/>
</dbReference>
<evidence type="ECO:0000256" key="1">
    <source>
        <dbReference type="ARBA" id="ARBA00022491"/>
    </source>
</evidence>
<dbReference type="Gene3D" id="1.20.5.780">
    <property type="entry name" value="Single helix bin"/>
    <property type="match status" value="1"/>
</dbReference>
<evidence type="ECO:0000256" key="6">
    <source>
        <dbReference type="ARBA" id="ARBA00049988"/>
    </source>
</evidence>
<dbReference type="PANTHER" id="PTHR35401:SF1">
    <property type="entry name" value="CYTOPLASMIC PROTEIN"/>
    <property type="match status" value="1"/>
</dbReference>
<dbReference type="Pfam" id="PF08681">
    <property type="entry name" value="TacA1"/>
    <property type="match status" value="1"/>
</dbReference>
<evidence type="ECO:0000256" key="5">
    <source>
        <dbReference type="ARBA" id="ARBA00023163"/>
    </source>
</evidence>
<dbReference type="SUPFAM" id="SSF47598">
    <property type="entry name" value="Ribbon-helix-helix"/>
    <property type="match status" value="1"/>
</dbReference>
<keyword evidence="4" id="KW-0238">DNA-binding</keyword>
<evidence type="ECO:0000256" key="4">
    <source>
        <dbReference type="ARBA" id="ARBA00023125"/>
    </source>
</evidence>
<dbReference type="InterPro" id="IPR010985">
    <property type="entry name" value="Ribbon_hlx_hlx"/>
</dbReference>
<evidence type="ECO:0000256" key="2">
    <source>
        <dbReference type="ARBA" id="ARBA00022649"/>
    </source>
</evidence>
<evidence type="ECO:0000313" key="8">
    <source>
        <dbReference type="Proteomes" id="UP000886687"/>
    </source>
</evidence>
<accession>A0A9E4K6P8</accession>
<reference evidence="7" key="1">
    <citation type="journal article" date="2021" name="Proc. Natl. Acad. Sci. U.S.A.">
        <title>Global biogeography of chemosynthetic symbionts reveals both localized and globally distributed symbiont groups. .</title>
        <authorList>
            <person name="Osvatic J.T."/>
            <person name="Wilkins L.G.E."/>
            <person name="Leibrecht L."/>
            <person name="Leray M."/>
            <person name="Zauner S."/>
            <person name="Polzin J."/>
            <person name="Camacho Y."/>
            <person name="Gros O."/>
            <person name="van Gils J.A."/>
            <person name="Eisen J.A."/>
            <person name="Petersen J.M."/>
            <person name="Yuen B."/>
        </authorList>
    </citation>
    <scope>NUCLEOTIDE SEQUENCE</scope>
    <source>
        <strain evidence="7">MAGL173</strain>
    </source>
</reference>
<dbReference type="GO" id="GO:0006355">
    <property type="term" value="P:regulation of DNA-templated transcription"/>
    <property type="evidence" value="ECO:0007669"/>
    <property type="project" value="InterPro"/>
</dbReference>
<comment type="caution">
    <text evidence="7">The sequence shown here is derived from an EMBL/GenBank/DDBJ whole genome shotgun (WGS) entry which is preliminary data.</text>
</comment>
<dbReference type="AlphaFoldDB" id="A0A9E4K6P8"/>
<comment type="similarity">
    <text evidence="6">Belongs to the TacA antitoxin family.</text>
</comment>